<dbReference type="Pfam" id="PF21636">
    <property type="entry name" value="PPP1R21_C"/>
    <property type="match status" value="1"/>
</dbReference>
<dbReference type="Proteomes" id="UP000887577">
    <property type="component" value="Unplaced"/>
</dbReference>
<dbReference type="InterPro" id="IPR040024">
    <property type="entry name" value="PPP1R21"/>
</dbReference>
<dbReference type="GO" id="GO:0005769">
    <property type="term" value="C:early endosome"/>
    <property type="evidence" value="ECO:0007669"/>
    <property type="project" value="TreeGrafter"/>
</dbReference>
<evidence type="ECO:0000256" key="1">
    <source>
        <dbReference type="SAM" id="Coils"/>
    </source>
</evidence>
<keyword evidence="4" id="KW-1185">Reference proteome</keyword>
<evidence type="ECO:0000259" key="3">
    <source>
        <dbReference type="Pfam" id="PF21636"/>
    </source>
</evidence>
<evidence type="ECO:0000313" key="4">
    <source>
        <dbReference type="Proteomes" id="UP000887577"/>
    </source>
</evidence>
<keyword evidence="1" id="KW-0175">Coiled coil</keyword>
<evidence type="ECO:0000256" key="2">
    <source>
        <dbReference type="SAM" id="MobiDB-lite"/>
    </source>
</evidence>
<sequence length="97" mass="11242">MIDDLTMVLQNLDVEHNDSKKIINERENECQDLRDELETTRHNYEEQLRVMSEHFALLNSKIENQSSSSDASVIPNTSNSTSSSNSLKDNLRKYVRK</sequence>
<feature type="domain" description="Protein phosphatase 1 regulatory subunit 21 C-terminal" evidence="3">
    <location>
        <begin position="27"/>
        <end position="70"/>
    </location>
</feature>
<proteinExistence type="predicted"/>
<organism evidence="4 5">
    <name type="scientific">Panagrolaimus superbus</name>
    <dbReference type="NCBI Taxonomy" id="310955"/>
    <lineage>
        <taxon>Eukaryota</taxon>
        <taxon>Metazoa</taxon>
        <taxon>Ecdysozoa</taxon>
        <taxon>Nematoda</taxon>
        <taxon>Chromadorea</taxon>
        <taxon>Rhabditida</taxon>
        <taxon>Tylenchina</taxon>
        <taxon>Panagrolaimomorpha</taxon>
        <taxon>Panagrolaimoidea</taxon>
        <taxon>Panagrolaimidae</taxon>
        <taxon>Panagrolaimus</taxon>
    </lineage>
</organism>
<feature type="coiled-coil region" evidence="1">
    <location>
        <begin position="16"/>
        <end position="54"/>
    </location>
</feature>
<feature type="region of interest" description="Disordered" evidence="2">
    <location>
        <begin position="64"/>
        <end position="97"/>
    </location>
</feature>
<dbReference type="AlphaFoldDB" id="A0A914Z2F5"/>
<name>A0A914Z2F5_9BILA</name>
<dbReference type="PANTHER" id="PTHR21448">
    <property type="entry name" value="SMOOTH MUSCLE MYOSIN HEAVY CHAIN-RELATED"/>
    <property type="match status" value="1"/>
</dbReference>
<feature type="compositionally biased region" description="Polar residues" evidence="2">
    <location>
        <begin position="64"/>
        <end position="75"/>
    </location>
</feature>
<protein>
    <submittedName>
        <fullName evidence="5">Protein phosphatase 1 regulatory subunit 21 C-terminal domain-containing protein</fullName>
    </submittedName>
</protein>
<feature type="compositionally biased region" description="Low complexity" evidence="2">
    <location>
        <begin position="76"/>
        <end position="86"/>
    </location>
</feature>
<dbReference type="InterPro" id="IPR049372">
    <property type="entry name" value="PPP1R21_C"/>
</dbReference>
<dbReference type="GO" id="GO:0016020">
    <property type="term" value="C:membrane"/>
    <property type="evidence" value="ECO:0007669"/>
    <property type="project" value="TreeGrafter"/>
</dbReference>
<dbReference type="WBParaSite" id="PSU_v2.g6082.t1">
    <property type="protein sequence ID" value="PSU_v2.g6082.t1"/>
    <property type="gene ID" value="PSU_v2.g6082"/>
</dbReference>
<reference evidence="5" key="1">
    <citation type="submission" date="2022-11" db="UniProtKB">
        <authorList>
            <consortium name="WormBaseParasite"/>
        </authorList>
    </citation>
    <scope>IDENTIFICATION</scope>
</reference>
<dbReference type="PANTHER" id="PTHR21448:SF0">
    <property type="entry name" value="PROTEIN PHOSPHATASE 1 REGULATORY SUBUNIT 21"/>
    <property type="match status" value="1"/>
</dbReference>
<evidence type="ECO:0000313" key="5">
    <source>
        <dbReference type="WBParaSite" id="PSU_v2.g6082.t1"/>
    </source>
</evidence>
<accession>A0A914Z2F5</accession>